<evidence type="ECO:0008006" key="5">
    <source>
        <dbReference type="Google" id="ProtNLM"/>
    </source>
</evidence>
<comment type="caution">
    <text evidence="3">The sequence shown here is derived from an EMBL/GenBank/DDBJ whole genome shotgun (WGS) entry which is preliminary data.</text>
</comment>
<dbReference type="AlphaFoldDB" id="A0A1E3HZ63"/>
<dbReference type="InterPro" id="IPR009091">
    <property type="entry name" value="RCC1/BLIP-II"/>
</dbReference>
<accession>A0A1E3HZ63</accession>
<evidence type="ECO:0000256" key="2">
    <source>
        <dbReference type="SAM" id="MobiDB-lite"/>
    </source>
</evidence>
<reference evidence="3 4" key="1">
    <citation type="submission" date="2016-06" db="EMBL/GenBank/DDBJ databases">
        <title>Evolution of pathogenesis and genome organization in the Tremellales.</title>
        <authorList>
            <person name="Cuomo C."/>
            <person name="Litvintseva A."/>
            <person name="Heitman J."/>
            <person name="Chen Y."/>
            <person name="Sun S."/>
            <person name="Springer D."/>
            <person name="Dromer F."/>
            <person name="Young S."/>
            <person name="Zeng Q."/>
            <person name="Chapman S."/>
            <person name="Gujja S."/>
            <person name="Saif S."/>
            <person name="Birren B."/>
        </authorList>
    </citation>
    <scope>NUCLEOTIDE SEQUENCE [LARGE SCALE GENOMIC DNA]</scope>
    <source>
        <strain evidence="3 4">CBS 6039</strain>
    </source>
</reference>
<proteinExistence type="predicted"/>
<dbReference type="RefSeq" id="XP_018995804.1">
    <property type="nucleotide sequence ID" value="XM_019135401.1"/>
</dbReference>
<dbReference type="EMBL" id="AWGJ01000003">
    <property type="protein sequence ID" value="ODN81485.1"/>
    <property type="molecule type" value="Genomic_DNA"/>
</dbReference>
<dbReference type="PANTHER" id="PTHR45982">
    <property type="entry name" value="REGULATOR OF CHROMOSOME CONDENSATION"/>
    <property type="match status" value="1"/>
</dbReference>
<evidence type="ECO:0000256" key="1">
    <source>
        <dbReference type="PROSITE-ProRule" id="PRU00235"/>
    </source>
</evidence>
<dbReference type="InterPro" id="IPR000408">
    <property type="entry name" value="Reg_chr_condens"/>
</dbReference>
<dbReference type="Gene3D" id="2.130.10.30">
    <property type="entry name" value="Regulator of chromosome condensation 1/beta-lactamase-inhibitor protein II"/>
    <property type="match status" value="2"/>
</dbReference>
<protein>
    <recommendedName>
        <fullName evidence="5">RCC1/BLIP-II protein</fullName>
    </recommendedName>
</protein>
<gene>
    <name evidence="3" type="ORF">L202_01908</name>
</gene>
<dbReference type="GeneID" id="30153217"/>
<organism evidence="3 4">
    <name type="scientific">Cryptococcus amylolentus CBS 6039</name>
    <dbReference type="NCBI Taxonomy" id="1295533"/>
    <lineage>
        <taxon>Eukaryota</taxon>
        <taxon>Fungi</taxon>
        <taxon>Dikarya</taxon>
        <taxon>Basidiomycota</taxon>
        <taxon>Agaricomycotina</taxon>
        <taxon>Tremellomycetes</taxon>
        <taxon>Tremellales</taxon>
        <taxon>Cryptococcaceae</taxon>
        <taxon>Cryptococcus</taxon>
    </lineage>
</organism>
<feature type="repeat" description="RCC1" evidence="1">
    <location>
        <begin position="248"/>
        <end position="322"/>
    </location>
</feature>
<dbReference type="PANTHER" id="PTHR45982:SF1">
    <property type="entry name" value="REGULATOR OF CHROMOSOME CONDENSATION"/>
    <property type="match status" value="1"/>
</dbReference>
<dbReference type="PROSITE" id="PS50012">
    <property type="entry name" value="RCC1_3"/>
    <property type="match status" value="1"/>
</dbReference>
<feature type="compositionally biased region" description="Gly residues" evidence="2">
    <location>
        <begin position="148"/>
        <end position="160"/>
    </location>
</feature>
<dbReference type="OrthoDB" id="5370059at2759"/>
<feature type="region of interest" description="Disordered" evidence="2">
    <location>
        <begin position="146"/>
        <end position="176"/>
    </location>
</feature>
<dbReference type="InterPro" id="IPR051553">
    <property type="entry name" value="Ran_GTPase-activating"/>
</dbReference>
<dbReference type="STRING" id="1295533.A0A1E3HZ63"/>
<dbReference type="SUPFAM" id="SSF50985">
    <property type="entry name" value="RCC1/BLIP-II"/>
    <property type="match status" value="2"/>
</dbReference>
<evidence type="ECO:0000313" key="4">
    <source>
        <dbReference type="Proteomes" id="UP000094065"/>
    </source>
</evidence>
<dbReference type="Pfam" id="PF13540">
    <property type="entry name" value="RCC1_2"/>
    <property type="match status" value="1"/>
</dbReference>
<keyword evidence="4" id="KW-1185">Reference proteome</keyword>
<dbReference type="Proteomes" id="UP000094065">
    <property type="component" value="Unassembled WGS sequence"/>
</dbReference>
<sequence length="465" mass="48561">MSPTLFSCGSNAASHLALSHPDDVSVLSPTLYHPSLPAFPNGTEILDVVSASAHSLVLLRLPPSSPSENEEGGMIGKLEQRNVLLGCGTNTFGQLGPKCALWDDVKPEGRWKVVDFARDAGLGQEWEPVRIAATWTTSLVVYRRTTSGGEGGEAEGGGGSSAASGAKKDEEDEVEGEQVVISCGSNDFGELGRDLPFTLSNTPTPIPISQASQAPTIVDLSLRPGESVEFLKGGQRHVVAVVSGKDGQRVVGWGASRKGELSADTLSSNNSKVLSSKAKSKSKAAPYPTTSPPTIIHLPVPSGQRIIDISLGASHSLALLSGGTVLGWGGDLKGQITDVHLVTGVNGIASTWGGSYFLTDEGLFSQGSNTHSQLLRGQSVGSELGQVAVPEALKVDRIVAGTEHLLVIATTSDGSQRLLSGGWNEHGNLALGDQLDRDSLKVVPGWEGRRIRGVWGGCASSWVWA</sequence>
<name>A0A1E3HZ63_9TREE</name>
<evidence type="ECO:0000313" key="3">
    <source>
        <dbReference type="EMBL" id="ODN81485.1"/>
    </source>
</evidence>